<reference evidence="2 3" key="1">
    <citation type="submission" date="2024-04" db="EMBL/GenBank/DDBJ databases">
        <title>Human intestinal bacterial collection.</title>
        <authorList>
            <person name="Pauvert C."/>
            <person name="Hitch T.C.A."/>
            <person name="Clavel T."/>
        </authorList>
    </citation>
    <scope>NUCLEOTIDE SEQUENCE [LARGE SCALE GENOMIC DNA]</scope>
    <source>
        <strain evidence="2 3">CLA-SR-H019</strain>
    </source>
</reference>
<organism evidence="2 3">
    <name type="scientific">Peptoniphilus senegalensis</name>
    <dbReference type="NCBI Taxonomy" id="1465757"/>
    <lineage>
        <taxon>Bacteria</taxon>
        <taxon>Bacillati</taxon>
        <taxon>Bacillota</taxon>
        <taxon>Tissierellia</taxon>
        <taxon>Tissierellales</taxon>
        <taxon>Peptoniphilaceae</taxon>
        <taxon>Peptoniphilus</taxon>
    </lineage>
</organism>
<protein>
    <submittedName>
        <fullName evidence="2">Uncharacterized protein</fullName>
    </submittedName>
</protein>
<dbReference type="RefSeq" id="WP_349188421.1">
    <property type="nucleotide sequence ID" value="NZ_JBBNPP010000004.1"/>
</dbReference>
<comment type="caution">
    <text evidence="2">The sequence shown here is derived from an EMBL/GenBank/DDBJ whole genome shotgun (WGS) entry which is preliminary data.</text>
</comment>
<keyword evidence="1" id="KW-0472">Membrane</keyword>
<sequence>MKYLTASNIILFVGIFIFASFILEKDKSKKKFLGIILIFLGCVLKFLNF</sequence>
<keyword evidence="3" id="KW-1185">Reference proteome</keyword>
<feature type="transmembrane region" description="Helical" evidence="1">
    <location>
        <begin position="6"/>
        <end position="23"/>
    </location>
</feature>
<accession>A0ABV1J003</accession>
<evidence type="ECO:0000256" key="1">
    <source>
        <dbReference type="SAM" id="Phobius"/>
    </source>
</evidence>
<keyword evidence="1" id="KW-1133">Transmembrane helix</keyword>
<keyword evidence="1" id="KW-0812">Transmembrane</keyword>
<evidence type="ECO:0000313" key="3">
    <source>
        <dbReference type="Proteomes" id="UP001491691"/>
    </source>
</evidence>
<gene>
    <name evidence="2" type="ORF">AAA073_03470</name>
</gene>
<name>A0ABV1J003_9FIRM</name>
<dbReference type="EMBL" id="JBBNPP010000004">
    <property type="protein sequence ID" value="MEQ3346495.1"/>
    <property type="molecule type" value="Genomic_DNA"/>
</dbReference>
<proteinExistence type="predicted"/>
<dbReference type="Proteomes" id="UP001491691">
    <property type="component" value="Unassembled WGS sequence"/>
</dbReference>
<evidence type="ECO:0000313" key="2">
    <source>
        <dbReference type="EMBL" id="MEQ3346495.1"/>
    </source>
</evidence>